<feature type="compositionally biased region" description="Basic residues" evidence="6">
    <location>
        <begin position="578"/>
        <end position="590"/>
    </location>
</feature>
<feature type="compositionally biased region" description="Basic and acidic residues" evidence="6">
    <location>
        <begin position="206"/>
        <end position="221"/>
    </location>
</feature>
<dbReference type="CDD" id="cd12416">
    <property type="entry name" value="RRM4_RBM28_like"/>
    <property type="match status" value="1"/>
</dbReference>
<dbReference type="SMART" id="SM00360">
    <property type="entry name" value="RRM"/>
    <property type="match status" value="3"/>
</dbReference>
<sequence length="590" mass="68189">MVENNETSALTKTKAKKVLFITFDNDNKKLLKEIKKLFSGVIITNLSESKEEKSRYQLEFVNYKACKDAKNQLSEKFNEDILKIESALQKKKKENAKTQISTRKQEKQKGNVFEVNVPKIILRNLSFKFDEESLRKEMEVFGNVKLVNIPKKEDGKMKGFGFVVFENMKIAKQAIEALNLDDKILMGKKVVADWCLPKRVYLKNNDSKTQDEENESEKSDNSEESDSEEENKEPEQKSEKFENKKKQGTQDVQEKRTVFVRNLSYDSTEESVKELFSKFGPVKFVKLCWDKELERPKGTCFIQFESNQSALDACAESEILELDSRPLNVDMAVSRNQVNQLVEDKKMSENMPKDNRNMALAKEGIIYQNSYEAEGMSKSDILKRQKLEAMNAEKLKLLHFFVSPTRLSVHNIPTKVTDEELRNIFMKAIGEVPGKTRRTDIIECRIMRDLTRVSSNGVGKSKGYGFVEFTCFDLAKKALHSTNNNSDLFSNGTRLIVQFSIEDMRALKKKKERSEKSKSKNANFKPKLNKINIQNANLIEDDLENKKKIKEKNLIKVHMLERKLSKRMSQDDLVSSRHAPKNKKFKKVKK</sequence>
<evidence type="ECO:0000256" key="4">
    <source>
        <dbReference type="ARBA" id="ARBA00023242"/>
    </source>
</evidence>
<feature type="domain" description="RRM" evidence="7">
    <location>
        <begin position="405"/>
        <end position="502"/>
    </location>
</feature>
<dbReference type="OrthoDB" id="3945418at2759"/>
<dbReference type="GO" id="GO:0003729">
    <property type="term" value="F:mRNA binding"/>
    <property type="evidence" value="ECO:0007669"/>
    <property type="project" value="TreeGrafter"/>
</dbReference>
<dbReference type="PANTHER" id="PTHR48039">
    <property type="entry name" value="RNA-BINDING MOTIF PROTEIN 14B"/>
    <property type="match status" value="1"/>
</dbReference>
<feature type="domain" description="RRM" evidence="7">
    <location>
        <begin position="256"/>
        <end position="334"/>
    </location>
</feature>
<name>A0A3M7T5C9_BRAPC</name>
<dbReference type="SUPFAM" id="SSF54928">
    <property type="entry name" value="RNA-binding domain, RBD"/>
    <property type="match status" value="3"/>
</dbReference>
<evidence type="ECO:0000256" key="1">
    <source>
        <dbReference type="ARBA" id="ARBA00004123"/>
    </source>
</evidence>
<dbReference type="GO" id="GO:0005730">
    <property type="term" value="C:nucleolus"/>
    <property type="evidence" value="ECO:0007669"/>
    <property type="project" value="TreeGrafter"/>
</dbReference>
<keyword evidence="2" id="KW-0677">Repeat</keyword>
<evidence type="ECO:0000256" key="3">
    <source>
        <dbReference type="ARBA" id="ARBA00022884"/>
    </source>
</evidence>
<accession>A0A3M7T5C9</accession>
<feature type="region of interest" description="Disordered" evidence="6">
    <location>
        <begin position="206"/>
        <end position="249"/>
    </location>
</feature>
<feature type="domain" description="RRM" evidence="7">
    <location>
        <begin position="118"/>
        <end position="197"/>
    </location>
</feature>
<dbReference type="EMBL" id="REGN01000272">
    <property type="protein sequence ID" value="RNA43109.1"/>
    <property type="molecule type" value="Genomic_DNA"/>
</dbReference>
<evidence type="ECO:0000256" key="2">
    <source>
        <dbReference type="ARBA" id="ARBA00022737"/>
    </source>
</evidence>
<keyword evidence="4" id="KW-0539">Nucleus</keyword>
<dbReference type="InterPro" id="IPR012677">
    <property type="entry name" value="Nucleotide-bd_a/b_plait_sf"/>
</dbReference>
<comment type="subcellular location">
    <subcellularLocation>
        <location evidence="1">Nucleus</location>
    </subcellularLocation>
</comment>
<dbReference type="Gene3D" id="3.30.70.330">
    <property type="match status" value="3"/>
</dbReference>
<dbReference type="InterPro" id="IPR000504">
    <property type="entry name" value="RRM_dom"/>
</dbReference>
<proteinExistence type="predicted"/>
<feature type="compositionally biased region" description="Basic and acidic residues" evidence="6">
    <location>
        <begin position="233"/>
        <end position="245"/>
    </location>
</feature>
<feature type="region of interest" description="Disordered" evidence="6">
    <location>
        <begin position="566"/>
        <end position="590"/>
    </location>
</feature>
<evidence type="ECO:0000313" key="8">
    <source>
        <dbReference type="EMBL" id="RNA43109.1"/>
    </source>
</evidence>
<gene>
    <name evidence="8" type="ORF">BpHYR1_015339</name>
</gene>
<dbReference type="InterPro" id="IPR051945">
    <property type="entry name" value="RRM_MRD1_RNA_proc_ribogen"/>
</dbReference>
<dbReference type="PANTHER" id="PTHR48039:SF5">
    <property type="entry name" value="RNA-BINDING PROTEIN 28"/>
    <property type="match status" value="1"/>
</dbReference>
<protein>
    <submittedName>
        <fullName evidence="8">RNA-binding</fullName>
    </submittedName>
</protein>
<dbReference type="AlphaFoldDB" id="A0A3M7T5C9"/>
<reference evidence="8 9" key="1">
    <citation type="journal article" date="2018" name="Sci. Rep.">
        <title>Genomic signatures of local adaptation to the degree of environmental predictability in rotifers.</title>
        <authorList>
            <person name="Franch-Gras L."/>
            <person name="Hahn C."/>
            <person name="Garcia-Roger E.M."/>
            <person name="Carmona M.J."/>
            <person name="Serra M."/>
            <person name="Gomez A."/>
        </authorList>
    </citation>
    <scope>NUCLEOTIDE SEQUENCE [LARGE SCALE GENOMIC DNA]</scope>
    <source>
        <strain evidence="8">HYR1</strain>
    </source>
</reference>
<keyword evidence="3 5" id="KW-0694">RNA-binding</keyword>
<dbReference type="FunFam" id="3.30.70.330:FF:000182">
    <property type="entry name" value="RNA-binding motif protein 28"/>
    <property type="match status" value="1"/>
</dbReference>
<dbReference type="STRING" id="10195.A0A3M7T5C9"/>
<evidence type="ECO:0000259" key="7">
    <source>
        <dbReference type="PROSITE" id="PS50102"/>
    </source>
</evidence>
<keyword evidence="9" id="KW-1185">Reference proteome</keyword>
<evidence type="ECO:0000313" key="9">
    <source>
        <dbReference type="Proteomes" id="UP000276133"/>
    </source>
</evidence>
<evidence type="ECO:0000256" key="5">
    <source>
        <dbReference type="PROSITE-ProRule" id="PRU00176"/>
    </source>
</evidence>
<dbReference type="Pfam" id="PF00076">
    <property type="entry name" value="RRM_1"/>
    <property type="match status" value="3"/>
</dbReference>
<organism evidence="8 9">
    <name type="scientific">Brachionus plicatilis</name>
    <name type="common">Marine rotifer</name>
    <name type="synonym">Brachionus muelleri</name>
    <dbReference type="NCBI Taxonomy" id="10195"/>
    <lineage>
        <taxon>Eukaryota</taxon>
        <taxon>Metazoa</taxon>
        <taxon>Spiralia</taxon>
        <taxon>Gnathifera</taxon>
        <taxon>Rotifera</taxon>
        <taxon>Eurotatoria</taxon>
        <taxon>Monogononta</taxon>
        <taxon>Pseudotrocha</taxon>
        <taxon>Ploima</taxon>
        <taxon>Brachionidae</taxon>
        <taxon>Brachionus</taxon>
    </lineage>
</organism>
<dbReference type="PROSITE" id="PS50102">
    <property type="entry name" value="RRM"/>
    <property type="match status" value="3"/>
</dbReference>
<dbReference type="InterPro" id="IPR035979">
    <property type="entry name" value="RBD_domain_sf"/>
</dbReference>
<dbReference type="Proteomes" id="UP000276133">
    <property type="component" value="Unassembled WGS sequence"/>
</dbReference>
<feature type="compositionally biased region" description="Acidic residues" evidence="6">
    <location>
        <begin position="222"/>
        <end position="232"/>
    </location>
</feature>
<evidence type="ECO:0000256" key="6">
    <source>
        <dbReference type="SAM" id="MobiDB-lite"/>
    </source>
</evidence>
<dbReference type="CDD" id="cd12415">
    <property type="entry name" value="RRM3_RBM28_like"/>
    <property type="match status" value="1"/>
</dbReference>
<comment type="caution">
    <text evidence="8">The sequence shown here is derived from an EMBL/GenBank/DDBJ whole genome shotgun (WGS) entry which is preliminary data.</text>
</comment>